<dbReference type="GO" id="GO:0005737">
    <property type="term" value="C:cytoplasm"/>
    <property type="evidence" value="ECO:0007669"/>
    <property type="project" value="UniProtKB-SubCell"/>
</dbReference>
<comment type="subcellular location">
    <subcellularLocation>
        <location evidence="2">Cytoplasm</location>
    </subcellularLocation>
    <subcellularLocation>
        <location evidence="1">Nucleus</location>
    </subcellularLocation>
</comment>
<evidence type="ECO:0000256" key="2">
    <source>
        <dbReference type="ARBA" id="ARBA00004496"/>
    </source>
</evidence>
<evidence type="ECO:0000259" key="7">
    <source>
        <dbReference type="PROSITE" id="PS51916"/>
    </source>
</evidence>
<evidence type="ECO:0000256" key="3">
    <source>
        <dbReference type="ARBA" id="ARBA00022490"/>
    </source>
</evidence>
<dbReference type="InterPro" id="IPR038633">
    <property type="entry name" value="Rpn13/ADRM1_Pru_sf"/>
</dbReference>
<dbReference type="InterPro" id="IPR044868">
    <property type="entry name" value="Rpn13/ADRM1_Pru"/>
</dbReference>
<feature type="domain" description="DEUBAD" evidence="7">
    <location>
        <begin position="215"/>
        <end position="318"/>
    </location>
</feature>
<dbReference type="Pfam" id="PF04683">
    <property type="entry name" value="Rpn13_ADRM1_Pru"/>
    <property type="match status" value="1"/>
</dbReference>
<dbReference type="GO" id="GO:0005634">
    <property type="term" value="C:nucleus"/>
    <property type="evidence" value="ECO:0007669"/>
    <property type="project" value="UniProtKB-SubCell"/>
</dbReference>
<dbReference type="EMBL" id="PJQM01000101">
    <property type="protein sequence ID" value="RCI06716.1"/>
    <property type="molecule type" value="Genomic_DNA"/>
</dbReference>
<sequence>MSLFESAPRKRYPVEFNAGKCIVEGNTVKPDLRKGKIYMDQFEDSLLHFCWKERDSNQPEDDIVVFPGDATFIRITACTTGRVYLLKLNHSNERHFYWMQAKSEEKDTENVNSVNALIGETEQDIDMSTELDENASHDEIMRLLSGVENQDPNITEENVLEFLQNMSRSRERRPQTEEPKRTQQPTQPDYGQLAQMLTPQTETSTTAPSEEPVSYQQQHRPIALGDVLNTKTLAPLLNDSLCESLLPYLPEDAEPSSDQVRQVVSSPQFSQALHSLTVALETGQLGPLLAQLGLDPTGYGVESFLKAIENQAQNKKNAMEE</sequence>
<proteinExistence type="predicted"/>
<evidence type="ECO:0000256" key="4">
    <source>
        <dbReference type="ARBA" id="ARBA00022942"/>
    </source>
</evidence>
<dbReference type="Gene3D" id="1.10.2020.20">
    <property type="match status" value="1"/>
</dbReference>
<keyword evidence="10" id="KW-1185">Reference proteome</keyword>
<feature type="region of interest" description="Disordered" evidence="6">
    <location>
        <begin position="167"/>
        <end position="192"/>
    </location>
</feature>
<feature type="compositionally biased region" description="Basic and acidic residues" evidence="6">
    <location>
        <begin position="168"/>
        <end position="181"/>
    </location>
</feature>
<dbReference type="STRING" id="4846.A0A367KWZ5"/>
<dbReference type="Gene3D" id="2.30.29.70">
    <property type="entry name" value="Proteasomal ubiquitin receptor Rpn13/ADRM1"/>
    <property type="match status" value="1"/>
</dbReference>
<dbReference type="GO" id="GO:0070628">
    <property type="term" value="F:proteasome binding"/>
    <property type="evidence" value="ECO:0007669"/>
    <property type="project" value="TreeGrafter"/>
</dbReference>
<dbReference type="PROSITE" id="PS51916">
    <property type="entry name" value="DEUBAD"/>
    <property type="match status" value="1"/>
</dbReference>
<keyword evidence="3" id="KW-0963">Cytoplasm</keyword>
<evidence type="ECO:0000313" key="10">
    <source>
        <dbReference type="Proteomes" id="UP000253551"/>
    </source>
</evidence>
<dbReference type="Pfam" id="PF16550">
    <property type="entry name" value="RPN13_C"/>
    <property type="match status" value="1"/>
</dbReference>
<dbReference type="PANTHER" id="PTHR12225">
    <property type="entry name" value="ADHESION REGULATING MOLECULE 1 110 KDA CELL MEMBRANE GLYCOPROTEIN"/>
    <property type="match status" value="1"/>
</dbReference>
<dbReference type="PANTHER" id="PTHR12225:SF0">
    <property type="entry name" value="PROTEASOMAL UBIQUITIN RECEPTOR ADRM1"/>
    <property type="match status" value="1"/>
</dbReference>
<dbReference type="PROSITE" id="PS51917">
    <property type="entry name" value="PRU"/>
    <property type="match status" value="1"/>
</dbReference>
<name>A0A367KWZ5_RHIST</name>
<dbReference type="OrthoDB" id="340431at2759"/>
<feature type="domain" description="Pru" evidence="8">
    <location>
        <begin position="8"/>
        <end position="121"/>
    </location>
</feature>
<protein>
    <submittedName>
        <fullName evidence="9">Adhesion regulating molecule 1</fullName>
    </submittedName>
</protein>
<dbReference type="GO" id="GO:0061133">
    <property type="term" value="F:endopeptidase activator activity"/>
    <property type="evidence" value="ECO:0007669"/>
    <property type="project" value="TreeGrafter"/>
</dbReference>
<evidence type="ECO:0000259" key="8">
    <source>
        <dbReference type="PROSITE" id="PS51917"/>
    </source>
</evidence>
<evidence type="ECO:0000256" key="1">
    <source>
        <dbReference type="ARBA" id="ARBA00004123"/>
    </source>
</evidence>
<dbReference type="InterPro" id="IPR038108">
    <property type="entry name" value="RPN13_DEUBAD_sf"/>
</dbReference>
<dbReference type="CDD" id="cd13314">
    <property type="entry name" value="PH_Rpn13"/>
    <property type="match status" value="1"/>
</dbReference>
<keyword evidence="5" id="KW-0539">Nucleus</keyword>
<dbReference type="Proteomes" id="UP000253551">
    <property type="component" value="Unassembled WGS sequence"/>
</dbReference>
<dbReference type="GO" id="GO:0008541">
    <property type="term" value="C:proteasome regulatory particle, lid subcomplex"/>
    <property type="evidence" value="ECO:0007669"/>
    <property type="project" value="TreeGrafter"/>
</dbReference>
<keyword evidence="4" id="KW-0647">Proteasome</keyword>
<dbReference type="AlphaFoldDB" id="A0A367KWZ5"/>
<organism evidence="9 10">
    <name type="scientific">Rhizopus stolonifer</name>
    <name type="common">Rhizopus nigricans</name>
    <dbReference type="NCBI Taxonomy" id="4846"/>
    <lineage>
        <taxon>Eukaryota</taxon>
        <taxon>Fungi</taxon>
        <taxon>Fungi incertae sedis</taxon>
        <taxon>Mucoromycota</taxon>
        <taxon>Mucoromycotina</taxon>
        <taxon>Mucoromycetes</taxon>
        <taxon>Mucorales</taxon>
        <taxon>Mucorineae</taxon>
        <taxon>Rhizopodaceae</taxon>
        <taxon>Rhizopus</taxon>
    </lineage>
</organism>
<evidence type="ECO:0000256" key="5">
    <source>
        <dbReference type="ARBA" id="ARBA00023242"/>
    </source>
</evidence>
<evidence type="ECO:0000256" key="6">
    <source>
        <dbReference type="SAM" id="MobiDB-lite"/>
    </source>
</evidence>
<evidence type="ECO:0000313" key="9">
    <source>
        <dbReference type="EMBL" id="RCI06716.1"/>
    </source>
</evidence>
<gene>
    <name evidence="9" type="primary">ADRM1_2</name>
    <name evidence="9" type="ORF">CU098_013881</name>
</gene>
<dbReference type="InterPro" id="IPR006773">
    <property type="entry name" value="Rpn13/ADRM1"/>
</dbReference>
<accession>A0A367KWZ5</accession>
<dbReference type="FunFam" id="2.30.29.70:FF:000001">
    <property type="entry name" value="Proteasomal ubiquitin receptor ADRM1"/>
    <property type="match status" value="1"/>
</dbReference>
<dbReference type="InterPro" id="IPR032368">
    <property type="entry name" value="RPN13_DEUBAD"/>
</dbReference>
<comment type="caution">
    <text evidence="9">The sequence shown here is derived from an EMBL/GenBank/DDBJ whole genome shotgun (WGS) entry which is preliminary data.</text>
</comment>
<reference evidence="9 10" key="1">
    <citation type="journal article" date="2018" name="G3 (Bethesda)">
        <title>Phylogenetic and Phylogenomic Definition of Rhizopus Species.</title>
        <authorList>
            <person name="Gryganskyi A.P."/>
            <person name="Golan J."/>
            <person name="Dolatabadi S."/>
            <person name="Mondo S."/>
            <person name="Robb S."/>
            <person name="Idnurm A."/>
            <person name="Muszewska A."/>
            <person name="Steczkiewicz K."/>
            <person name="Masonjones S."/>
            <person name="Liao H.L."/>
            <person name="Gajdeczka M.T."/>
            <person name="Anike F."/>
            <person name="Vuek A."/>
            <person name="Anishchenko I.M."/>
            <person name="Voigt K."/>
            <person name="de Hoog G.S."/>
            <person name="Smith M.E."/>
            <person name="Heitman J."/>
            <person name="Vilgalys R."/>
            <person name="Stajich J.E."/>
        </authorList>
    </citation>
    <scope>NUCLEOTIDE SEQUENCE [LARGE SCALE GENOMIC DNA]</scope>
    <source>
        <strain evidence="9 10">LSU 92-RS-03</strain>
    </source>
</reference>
<dbReference type="InterPro" id="IPR044867">
    <property type="entry name" value="DEUBAD_dom"/>
</dbReference>